<name>A0A318Q5T8_9PROT</name>
<protein>
    <submittedName>
        <fullName evidence="1">Uncharacterized protein</fullName>
    </submittedName>
</protein>
<organism evidence="1 2">
    <name type="scientific">Novacetimonas pomaceti</name>
    <dbReference type="NCBI Taxonomy" id="2021998"/>
    <lineage>
        <taxon>Bacteria</taxon>
        <taxon>Pseudomonadati</taxon>
        <taxon>Pseudomonadota</taxon>
        <taxon>Alphaproteobacteria</taxon>
        <taxon>Acetobacterales</taxon>
        <taxon>Acetobacteraceae</taxon>
        <taxon>Novacetimonas</taxon>
    </lineage>
</organism>
<sequence>MHPSPIACPGHNVPSFPCPGAGRSRWMVRSLMACLFVWGWHGAALGAALAEDMIDGVLPARCVAHVMTVPLMSHSGSPVVPVEVNGVSGLAYVSFTQEEVGVFLGTMDYPKGQTFPIQTIGGRSYSFSTVVRSFHLAQGVAENVPACVVGDTIEKIGDRPVLAIVGYSILSNYDVLLDFVGKKMVLFRPSETAQGCRAMSQWLGPDAVSLPLQANERGVRTGIEVTAGNVPLHMEVEPGSNASVVRQKDARAAGITHAVLRDDPRVRTVVGRVLLGHRHHFDNVKIGEWKGQSLDVNVEKAQYNLLGMDFLRNRKVLMAFPQGMLYVTRAQASTDGDLRVRSALSTHLATATVQETGGVSR</sequence>
<dbReference type="Pfam" id="PF13975">
    <property type="entry name" value="gag-asp_proteas"/>
    <property type="match status" value="1"/>
</dbReference>
<dbReference type="AlphaFoldDB" id="A0A318Q5T8"/>
<proteinExistence type="predicted"/>
<dbReference type="EMBL" id="NOXG01000018">
    <property type="protein sequence ID" value="PYD74907.1"/>
    <property type="molecule type" value="Genomic_DNA"/>
</dbReference>
<accession>A0A318Q5T8</accession>
<gene>
    <name evidence="1" type="ORF">CFR71_12065</name>
</gene>
<evidence type="ECO:0000313" key="2">
    <source>
        <dbReference type="Proteomes" id="UP000247609"/>
    </source>
</evidence>
<dbReference type="Proteomes" id="UP000247609">
    <property type="component" value="Unassembled WGS sequence"/>
</dbReference>
<dbReference type="SUPFAM" id="SSF50630">
    <property type="entry name" value="Acid proteases"/>
    <property type="match status" value="1"/>
</dbReference>
<dbReference type="InterPro" id="IPR021109">
    <property type="entry name" value="Peptidase_aspartic_dom_sf"/>
</dbReference>
<reference evidence="1 2" key="1">
    <citation type="submission" date="2017-07" db="EMBL/GenBank/DDBJ databases">
        <title>A draft genome sequence of Komagataeibacter sp. T5K1.</title>
        <authorList>
            <person name="Skraban J."/>
            <person name="Cleenwerck I."/>
            <person name="Vandamme P."/>
            <person name="Trcek J."/>
        </authorList>
    </citation>
    <scope>NUCLEOTIDE SEQUENCE [LARGE SCALE GENOMIC DNA]</scope>
    <source>
        <strain evidence="1 2">T5K1</strain>
    </source>
</reference>
<comment type="caution">
    <text evidence="1">The sequence shown here is derived from an EMBL/GenBank/DDBJ whole genome shotgun (WGS) entry which is preliminary data.</text>
</comment>
<evidence type="ECO:0000313" key="1">
    <source>
        <dbReference type="EMBL" id="PYD74907.1"/>
    </source>
</evidence>
<dbReference type="Gene3D" id="2.40.70.10">
    <property type="entry name" value="Acid Proteases"/>
    <property type="match status" value="1"/>
</dbReference>